<dbReference type="PANTHER" id="PTHR31302:SF0">
    <property type="entry name" value="TRANSMEMBRANE PROTEIN WITH METALLOPHOSPHOESTERASE DOMAIN"/>
    <property type="match status" value="1"/>
</dbReference>
<dbReference type="CDD" id="cd07385">
    <property type="entry name" value="MPP_YkuE_C"/>
    <property type="match status" value="1"/>
</dbReference>
<dbReference type="PANTHER" id="PTHR31302">
    <property type="entry name" value="TRANSMEMBRANE PROTEIN WITH METALLOPHOSPHOESTERASE DOMAIN-RELATED"/>
    <property type="match status" value="1"/>
</dbReference>
<evidence type="ECO:0000256" key="1">
    <source>
        <dbReference type="SAM" id="Phobius"/>
    </source>
</evidence>
<organism evidence="3 4">
    <name type="scientific">Gemella sanguinis</name>
    <dbReference type="NCBI Taxonomy" id="84135"/>
    <lineage>
        <taxon>Bacteria</taxon>
        <taxon>Bacillati</taxon>
        <taxon>Bacillota</taxon>
        <taxon>Bacilli</taxon>
        <taxon>Bacillales</taxon>
        <taxon>Gemellaceae</taxon>
        <taxon>Gemella</taxon>
    </lineage>
</organism>
<dbReference type="Pfam" id="PF00149">
    <property type="entry name" value="Metallophos"/>
    <property type="match status" value="1"/>
</dbReference>
<feature type="domain" description="Calcineurin-like phosphoesterase" evidence="2">
    <location>
        <begin position="146"/>
        <end position="307"/>
    </location>
</feature>
<dbReference type="STRING" id="84135.GCA_001052115_01071"/>
<dbReference type="OrthoDB" id="9780884at2"/>
<proteinExistence type="predicted"/>
<dbReference type="AlphaFoldDB" id="A0A2N6SE11"/>
<reference evidence="3 4" key="1">
    <citation type="submission" date="2017-09" db="EMBL/GenBank/DDBJ databases">
        <title>Bacterial strain isolated from the female urinary microbiota.</title>
        <authorList>
            <person name="Thomas-White K."/>
            <person name="Kumar N."/>
            <person name="Forster S."/>
            <person name="Putonti C."/>
            <person name="Lawley T."/>
            <person name="Wolfe A.J."/>
        </authorList>
    </citation>
    <scope>NUCLEOTIDE SEQUENCE [LARGE SCALE GENOMIC DNA]</scope>
    <source>
        <strain evidence="3 4">UMB0186</strain>
    </source>
</reference>
<feature type="transmembrane region" description="Helical" evidence="1">
    <location>
        <begin position="74"/>
        <end position="95"/>
    </location>
</feature>
<sequence>MSNWKAIVAFVGVAVFYEVIVLLLWLGLKWMLTPFMPPKVRLVLGILFFIFANFSILSYMLRLGAPWVNYGNTWYFYFLNGVVIAVILLVAKLVLKLFNFNLSQGISLGITGIFLVGMTALGLYWAYSPIVKSETIKVDKKIEKPIKIAMVSDLHLGTFFGNGQLEKLNKIIEEEKPDAIVIAGDIMDDDMVMYKKRNMGETLSKLSAPLGVYATMGNHDRAAQEIVEEISKTGIRPLFDESVNLTDDVILVGRKDRSVSKNRLATEDLLKNVDTSKTTILVDHQPDEIDHHSTLPIDVQLSGHTHRGQIWPINYITDRIYTLDHGYAKINNKHFFTSSGYGFWGPPFKTTAQSEVWMITIQGK</sequence>
<comment type="caution">
    <text evidence="3">The sequence shown here is derived from an EMBL/GenBank/DDBJ whole genome shotgun (WGS) entry which is preliminary data.</text>
</comment>
<dbReference type="RefSeq" id="WP_102189972.1">
    <property type="nucleotide sequence ID" value="NZ_PNGT01000006.1"/>
</dbReference>
<evidence type="ECO:0000259" key="2">
    <source>
        <dbReference type="Pfam" id="PF00149"/>
    </source>
</evidence>
<evidence type="ECO:0000313" key="3">
    <source>
        <dbReference type="EMBL" id="PMC52151.1"/>
    </source>
</evidence>
<name>A0A2N6SE11_9BACL</name>
<dbReference type="EMBL" id="PNGT01000006">
    <property type="protein sequence ID" value="PMC52151.1"/>
    <property type="molecule type" value="Genomic_DNA"/>
</dbReference>
<feature type="transmembrane region" description="Helical" evidence="1">
    <location>
        <begin position="40"/>
        <end position="62"/>
    </location>
</feature>
<protein>
    <submittedName>
        <fullName evidence="3">Metallophosphoesterase</fullName>
    </submittedName>
</protein>
<dbReference type="InterPro" id="IPR004843">
    <property type="entry name" value="Calcineurin-like_PHP"/>
</dbReference>
<feature type="transmembrane region" description="Helical" evidence="1">
    <location>
        <begin position="107"/>
        <end position="127"/>
    </location>
</feature>
<keyword evidence="1" id="KW-0472">Membrane</keyword>
<dbReference type="InterPro" id="IPR051158">
    <property type="entry name" value="Metallophosphoesterase_sf"/>
</dbReference>
<accession>A0A2N6SE11</accession>
<evidence type="ECO:0000313" key="4">
    <source>
        <dbReference type="Proteomes" id="UP000235670"/>
    </source>
</evidence>
<feature type="transmembrane region" description="Helical" evidence="1">
    <location>
        <begin position="6"/>
        <end position="28"/>
    </location>
</feature>
<dbReference type="SUPFAM" id="SSF56300">
    <property type="entry name" value="Metallo-dependent phosphatases"/>
    <property type="match status" value="1"/>
</dbReference>
<dbReference type="GO" id="GO:0016787">
    <property type="term" value="F:hydrolase activity"/>
    <property type="evidence" value="ECO:0007669"/>
    <property type="project" value="InterPro"/>
</dbReference>
<dbReference type="Proteomes" id="UP000235670">
    <property type="component" value="Unassembled WGS sequence"/>
</dbReference>
<dbReference type="InterPro" id="IPR029052">
    <property type="entry name" value="Metallo-depent_PP-like"/>
</dbReference>
<keyword evidence="1" id="KW-1133">Transmembrane helix</keyword>
<dbReference type="Gene3D" id="3.60.21.10">
    <property type="match status" value="1"/>
</dbReference>
<keyword evidence="1" id="KW-0812">Transmembrane</keyword>
<gene>
    <name evidence="3" type="ORF">CJ218_06030</name>
</gene>